<keyword evidence="9" id="KW-0406">Ion transport</keyword>
<dbReference type="STRING" id="1453495.AT01_1811"/>
<dbReference type="Pfam" id="PF00005">
    <property type="entry name" value="ABC_tran"/>
    <property type="match status" value="1"/>
</dbReference>
<dbReference type="GO" id="GO:0006826">
    <property type="term" value="P:iron ion transport"/>
    <property type="evidence" value="ECO:0007669"/>
    <property type="project" value="UniProtKB-KW"/>
</dbReference>
<evidence type="ECO:0000313" key="14">
    <source>
        <dbReference type="Proteomes" id="UP000041595"/>
    </source>
</evidence>
<evidence type="ECO:0000259" key="12">
    <source>
        <dbReference type="PROSITE" id="PS50893"/>
    </source>
</evidence>
<dbReference type="RefSeq" id="WP_082167981.1">
    <property type="nucleotide sequence ID" value="NZ_CABHQC010000206.1"/>
</dbReference>
<dbReference type="PROSITE" id="PS00211">
    <property type="entry name" value="ABC_TRANSPORTER_1"/>
    <property type="match status" value="1"/>
</dbReference>
<dbReference type="eggNOG" id="COG1120">
    <property type="taxonomic scope" value="Bacteria"/>
</dbReference>
<comment type="subcellular location">
    <subcellularLocation>
        <location evidence="1">Cell membrane</location>
        <topology evidence="1">Peripheral membrane protein</topology>
    </subcellularLocation>
</comment>
<evidence type="ECO:0000256" key="1">
    <source>
        <dbReference type="ARBA" id="ARBA00004202"/>
    </source>
</evidence>
<dbReference type="Gene3D" id="3.40.50.300">
    <property type="entry name" value="P-loop containing nucleotide triphosphate hydrolases"/>
    <property type="match status" value="1"/>
</dbReference>
<evidence type="ECO:0000256" key="7">
    <source>
        <dbReference type="ARBA" id="ARBA00022840"/>
    </source>
</evidence>
<dbReference type="GO" id="GO:0005886">
    <property type="term" value="C:plasma membrane"/>
    <property type="evidence" value="ECO:0007669"/>
    <property type="project" value="UniProtKB-SubCell"/>
</dbReference>
<evidence type="ECO:0000256" key="11">
    <source>
        <dbReference type="ARBA" id="ARBA00037066"/>
    </source>
</evidence>
<keyword evidence="5" id="KW-0410">Iron transport</keyword>
<evidence type="ECO:0000313" key="13">
    <source>
        <dbReference type="EMBL" id="CNL58815.1"/>
    </source>
</evidence>
<dbReference type="SMART" id="SM00382">
    <property type="entry name" value="AAA"/>
    <property type="match status" value="1"/>
</dbReference>
<dbReference type="GO" id="GO:0005524">
    <property type="term" value="F:ATP binding"/>
    <property type="evidence" value="ECO:0007669"/>
    <property type="project" value="UniProtKB-KW"/>
</dbReference>
<dbReference type="InterPro" id="IPR017871">
    <property type="entry name" value="ABC_transporter-like_CS"/>
</dbReference>
<evidence type="ECO:0000256" key="6">
    <source>
        <dbReference type="ARBA" id="ARBA00022741"/>
    </source>
</evidence>
<dbReference type="PANTHER" id="PTHR42771">
    <property type="entry name" value="IRON(3+)-HYDROXAMATE IMPORT ATP-BINDING PROTEIN FHUC"/>
    <property type="match status" value="1"/>
</dbReference>
<sequence>MTSPRELDFLSTPLSSESLAATQYHTDEPRLTTHLLSLSYGPRTIVDKLSVGIKNGSFSVIIGPNGCGKSTLLHALSRGLSPQSGCIKLDRENIQHIRAKTLACQLSLLSQGAGVSEALTVFDLVSRGRYAHQSFFHQWSAADDNIVRAAIKAVNLEPLAQQMVSELSGGQRQRAWFAMTLAQHTPIMLLDEPTTYLDIAHQIEILDLCQQLHQQGKTLVLVLHDINQALRYATHLIMLKEGKIFAEGLPETIVTEESIEAVFGLSCRIITDPESGKHLVIPRYRPR</sequence>
<evidence type="ECO:0000256" key="8">
    <source>
        <dbReference type="ARBA" id="ARBA00023004"/>
    </source>
</evidence>
<evidence type="ECO:0000256" key="2">
    <source>
        <dbReference type="ARBA" id="ARBA00005417"/>
    </source>
</evidence>
<dbReference type="FunFam" id="3.40.50.300:FF:000134">
    <property type="entry name" value="Iron-enterobactin ABC transporter ATP-binding protein"/>
    <property type="match status" value="1"/>
</dbReference>
<dbReference type="InterPro" id="IPR003439">
    <property type="entry name" value="ABC_transporter-like_ATP-bd"/>
</dbReference>
<protein>
    <submittedName>
        <fullName evidence="13">Putative iron-siderophore transport system, ATP-binding component</fullName>
    </submittedName>
</protein>
<keyword evidence="7 13" id="KW-0067">ATP-binding</keyword>
<keyword evidence="4" id="KW-1003">Cell membrane</keyword>
<dbReference type="CDD" id="cd03214">
    <property type="entry name" value="ABC_Iron-Siderophores_B12_Hemin"/>
    <property type="match status" value="1"/>
</dbReference>
<name>A0A0T9UPP9_YERAL</name>
<dbReference type="SUPFAM" id="SSF52540">
    <property type="entry name" value="P-loop containing nucleoside triphosphate hydrolases"/>
    <property type="match status" value="1"/>
</dbReference>
<reference evidence="13 14" key="1">
    <citation type="submission" date="2015-03" db="EMBL/GenBank/DDBJ databases">
        <authorList>
            <person name="Murphy D."/>
        </authorList>
    </citation>
    <scope>NUCLEOTIDE SEQUENCE [LARGE SCALE GENOMIC DNA]</scope>
    <source>
        <strain evidence="13 14">IP06005</strain>
    </source>
</reference>
<comment type="function">
    <text evidence="11">Part of the ABC transporter complex HmuTUV involved in hemin import. Responsible for energy coupling to the transport system.</text>
</comment>
<organism evidence="13 14">
    <name type="scientific">Yersinia aldovae</name>
    <dbReference type="NCBI Taxonomy" id="29483"/>
    <lineage>
        <taxon>Bacteria</taxon>
        <taxon>Pseudomonadati</taxon>
        <taxon>Pseudomonadota</taxon>
        <taxon>Gammaproteobacteria</taxon>
        <taxon>Enterobacterales</taxon>
        <taxon>Yersiniaceae</taxon>
        <taxon>Yersinia</taxon>
    </lineage>
</organism>
<dbReference type="InterPro" id="IPR051535">
    <property type="entry name" value="Siderophore_ABC-ATPase"/>
</dbReference>
<proteinExistence type="inferred from homology"/>
<dbReference type="InterPro" id="IPR027417">
    <property type="entry name" value="P-loop_NTPase"/>
</dbReference>
<dbReference type="AlphaFoldDB" id="A0A0T9UPP9"/>
<keyword evidence="10" id="KW-0472">Membrane</keyword>
<dbReference type="PROSITE" id="PS50893">
    <property type="entry name" value="ABC_TRANSPORTER_2"/>
    <property type="match status" value="1"/>
</dbReference>
<evidence type="ECO:0000256" key="9">
    <source>
        <dbReference type="ARBA" id="ARBA00023065"/>
    </source>
</evidence>
<evidence type="ECO:0000256" key="10">
    <source>
        <dbReference type="ARBA" id="ARBA00023136"/>
    </source>
</evidence>
<keyword evidence="8" id="KW-0408">Iron</keyword>
<comment type="similarity">
    <text evidence="2">Belongs to the ABC transporter superfamily.</text>
</comment>
<dbReference type="GO" id="GO:0016887">
    <property type="term" value="F:ATP hydrolysis activity"/>
    <property type="evidence" value="ECO:0007669"/>
    <property type="project" value="InterPro"/>
</dbReference>
<evidence type="ECO:0000256" key="5">
    <source>
        <dbReference type="ARBA" id="ARBA00022496"/>
    </source>
</evidence>
<accession>A0A0T9UPP9</accession>
<keyword evidence="3" id="KW-0813">Transport</keyword>
<evidence type="ECO:0000256" key="3">
    <source>
        <dbReference type="ARBA" id="ARBA00022448"/>
    </source>
</evidence>
<dbReference type="Proteomes" id="UP000041595">
    <property type="component" value="Unassembled WGS sequence"/>
</dbReference>
<dbReference type="EMBL" id="CQEJ01000023">
    <property type="protein sequence ID" value="CNL58815.1"/>
    <property type="molecule type" value="Genomic_DNA"/>
</dbReference>
<dbReference type="PANTHER" id="PTHR42771:SF12">
    <property type="entry name" value="FE(3+) DICITRATE TRANSPORT ATP-BINDING PROTEIN FECE-RELATED"/>
    <property type="match status" value="1"/>
</dbReference>
<gene>
    <name evidence="13" type="primary">yusV</name>
    <name evidence="13" type="ORF">ERS137965_03454</name>
</gene>
<feature type="domain" description="ABC transporter" evidence="12">
    <location>
        <begin position="31"/>
        <end position="266"/>
    </location>
</feature>
<keyword evidence="6" id="KW-0547">Nucleotide-binding</keyword>
<evidence type="ECO:0000256" key="4">
    <source>
        <dbReference type="ARBA" id="ARBA00022475"/>
    </source>
</evidence>
<dbReference type="InterPro" id="IPR003593">
    <property type="entry name" value="AAA+_ATPase"/>
</dbReference>